<name>A0A811S8X0_9POAL</name>
<keyword evidence="2" id="KW-0645">Protease</keyword>
<evidence type="ECO:0000256" key="4">
    <source>
        <dbReference type="SAM" id="MobiDB-lite"/>
    </source>
</evidence>
<keyword evidence="3" id="KW-0378">Hydrolase</keyword>
<gene>
    <name evidence="7" type="ORF">NCGR_LOCUS61472</name>
</gene>
<reference evidence="7" key="1">
    <citation type="submission" date="2020-10" db="EMBL/GenBank/DDBJ databases">
        <authorList>
            <person name="Han B."/>
            <person name="Lu T."/>
            <person name="Zhao Q."/>
            <person name="Huang X."/>
            <person name="Zhao Y."/>
        </authorList>
    </citation>
    <scope>NUCLEOTIDE SEQUENCE</scope>
</reference>
<dbReference type="SUPFAM" id="SSF48264">
    <property type="entry name" value="Cytochrome P450"/>
    <property type="match status" value="1"/>
</dbReference>
<dbReference type="PANTHER" id="PTHR34835:SF60">
    <property type="entry name" value="OS10G0490300 PROTEIN"/>
    <property type="match status" value="1"/>
</dbReference>
<protein>
    <recommendedName>
        <fullName evidence="6">Ubiquitin-like protease family profile domain-containing protein</fullName>
    </recommendedName>
</protein>
<evidence type="ECO:0000313" key="8">
    <source>
        <dbReference type="Proteomes" id="UP000604825"/>
    </source>
</evidence>
<proteinExistence type="inferred from homology"/>
<dbReference type="Pfam" id="PF00067">
    <property type="entry name" value="p450"/>
    <property type="match status" value="1"/>
</dbReference>
<comment type="caution">
    <text evidence="7">The sequence shown here is derived from an EMBL/GenBank/DDBJ whole genome shotgun (WGS) entry which is preliminary data.</text>
</comment>
<dbReference type="GO" id="GO:0016705">
    <property type="term" value="F:oxidoreductase activity, acting on paired donors, with incorporation or reduction of molecular oxygen"/>
    <property type="evidence" value="ECO:0007669"/>
    <property type="project" value="InterPro"/>
</dbReference>
<dbReference type="InterPro" id="IPR001128">
    <property type="entry name" value="Cyt_P450"/>
</dbReference>
<evidence type="ECO:0000256" key="3">
    <source>
        <dbReference type="ARBA" id="ARBA00022801"/>
    </source>
</evidence>
<organism evidence="7 8">
    <name type="scientific">Miscanthus lutarioriparius</name>
    <dbReference type="NCBI Taxonomy" id="422564"/>
    <lineage>
        <taxon>Eukaryota</taxon>
        <taxon>Viridiplantae</taxon>
        <taxon>Streptophyta</taxon>
        <taxon>Embryophyta</taxon>
        <taxon>Tracheophyta</taxon>
        <taxon>Spermatophyta</taxon>
        <taxon>Magnoliopsida</taxon>
        <taxon>Liliopsida</taxon>
        <taxon>Poales</taxon>
        <taxon>Poaceae</taxon>
        <taxon>PACMAD clade</taxon>
        <taxon>Panicoideae</taxon>
        <taxon>Andropogonodae</taxon>
        <taxon>Andropogoneae</taxon>
        <taxon>Saccharinae</taxon>
        <taxon>Miscanthus</taxon>
    </lineage>
</organism>
<dbReference type="InterPro" id="IPR036396">
    <property type="entry name" value="Cyt_P450_sf"/>
</dbReference>
<feature type="region of interest" description="Disordered" evidence="4">
    <location>
        <begin position="912"/>
        <end position="934"/>
    </location>
</feature>
<dbReference type="GO" id="GO:0004497">
    <property type="term" value="F:monooxygenase activity"/>
    <property type="evidence" value="ECO:0007669"/>
    <property type="project" value="InterPro"/>
</dbReference>
<keyword evidence="8" id="KW-1185">Reference proteome</keyword>
<dbReference type="Gene3D" id="1.10.630.10">
    <property type="entry name" value="Cytochrome P450"/>
    <property type="match status" value="1"/>
</dbReference>
<sequence length="1181" mass="132997">MSGSGMGVVLAALAAALVPLLWAALVRQVWRPYAVERAFARQGVRGPPYRFYVGNNREARAMLAAASDEALEWSSNDIVRRVMPHARAWASLYGKVFVSWTGSTPRLWAGDLDMAKRILSDKAGLYVNPYPGPALMALLGQGLVFTKGDDWARHRRVVHPAFAMDRLKSMTACAAEGSLSSFWVFGVLISSPIRPFDLVFFGGGGWLGYWRLVGSVEMVRKRPAGVVDLSSSDNSENDDLEDVQCSQLPYMDYNSYQSASETQVVSDGDSSSDNSSFDRHLHEKCLKDYEKIRNMKRRLKMALRHKSKKVKSVKKSKEGFTRFSATAFMNVISSLSPEKKAIIASYGFGSLLLFDKCFVPNSFGKWVAHLVDSKSGDIIHNGKVISLAEESVNLVLDLPVGTRPFPSDPSAGKDFVLSKFGKSKIPSVSFFADKLIKKEHLSDEDMFICFMIVASSSFLCPNTNTVPSPKYFGIFEDVEHIKDFKWCAYVLHWLLEHVKAFNGGKDDKAKCCLGLGGCLYYLAVVYLDHIDFWQRQLVGSIPRISVWKGDLIQFYANLDIKSPGVYGYRPLLDFEKMCYYKCGHLKTMVSAEDLDSFFVIKWNLFLVISQLVDKHSFNCGSSFNLDIISLGNVSKDFQDMFAKLMRHVCTIDLRSKELIVDVMEAIAQTDPSVEDDDPLSVAASPNEDSVPKVSQGIRVGNNPSIDVDLEKKVKKRSSVVLSQRLKPMSSPDLGGEVRLVHASIRNPLADRTNVASHSGGCHISFNLDRDVILIDKENVVIPDFVSPSPFWHRSRFFPSKDRVIMQTLPFSDEETPRITPKLSKKPLMLPLSHSSLKNSKKSTVNGNDTSPVVCTGSRSFFDKVRVETKNSDVIYNSKLEKARMSSETPNLCLNKTHGFPLDSSIDPAGVAGRSDFKSRDSSTGGKVPIHGPRRMVSPSRYYGDDFDNLQDKFKVSKSEIANYKAICALSKSSPINEDALYFGGVRCTYWSLGESMKPGGKVNNFVVAVFHYHLFCQPDGHPDVSKRHYFFSNISLYFPSFYEDHWFVFVVDIKDRKFVFLDSFYYELHAYQQYVREKMILEFQFWWNRFVKTDMKFSEYGVIYPSVPKQSLDNNVDSGVYAMMFLKHWSSPRSSLFSLFSSKDITNIRIKLCNEMLFNPRNTGNKNPVITYDHNQEGGSQ</sequence>
<dbReference type="GO" id="GO:0005506">
    <property type="term" value="F:iron ion binding"/>
    <property type="evidence" value="ECO:0007669"/>
    <property type="project" value="InterPro"/>
</dbReference>
<dbReference type="GO" id="GO:0006508">
    <property type="term" value="P:proteolysis"/>
    <property type="evidence" value="ECO:0007669"/>
    <property type="project" value="UniProtKB-KW"/>
</dbReference>
<dbReference type="GO" id="GO:0008234">
    <property type="term" value="F:cysteine-type peptidase activity"/>
    <property type="evidence" value="ECO:0007669"/>
    <property type="project" value="InterPro"/>
</dbReference>
<feature type="chain" id="PRO_5032420097" description="Ubiquitin-like protease family profile domain-containing protein" evidence="5">
    <location>
        <begin position="24"/>
        <end position="1181"/>
    </location>
</feature>
<dbReference type="OrthoDB" id="695450at2759"/>
<accession>A0A811S8X0</accession>
<keyword evidence="5" id="KW-0732">Signal</keyword>
<dbReference type="EMBL" id="CAJGYO010000018">
    <property type="protein sequence ID" value="CAD6337374.1"/>
    <property type="molecule type" value="Genomic_DNA"/>
</dbReference>
<evidence type="ECO:0000256" key="5">
    <source>
        <dbReference type="SAM" id="SignalP"/>
    </source>
</evidence>
<evidence type="ECO:0000256" key="1">
    <source>
        <dbReference type="ARBA" id="ARBA00005234"/>
    </source>
</evidence>
<feature type="signal peptide" evidence="5">
    <location>
        <begin position="1"/>
        <end position="23"/>
    </location>
</feature>
<dbReference type="SUPFAM" id="SSF54001">
    <property type="entry name" value="Cysteine proteinases"/>
    <property type="match status" value="1"/>
</dbReference>
<dbReference type="GO" id="GO:0020037">
    <property type="term" value="F:heme binding"/>
    <property type="evidence" value="ECO:0007669"/>
    <property type="project" value="InterPro"/>
</dbReference>
<feature type="region of interest" description="Disordered" evidence="4">
    <location>
        <begin position="671"/>
        <end position="693"/>
    </location>
</feature>
<evidence type="ECO:0000259" key="6">
    <source>
        <dbReference type="Pfam" id="PF02902"/>
    </source>
</evidence>
<dbReference type="PANTHER" id="PTHR34835">
    <property type="entry name" value="OS07G0283600 PROTEIN-RELATED"/>
    <property type="match status" value="1"/>
</dbReference>
<dbReference type="InterPro" id="IPR003653">
    <property type="entry name" value="Peptidase_C48_C"/>
</dbReference>
<dbReference type="Pfam" id="PF02902">
    <property type="entry name" value="Peptidase_C48"/>
    <property type="match status" value="1"/>
</dbReference>
<evidence type="ECO:0000256" key="2">
    <source>
        <dbReference type="ARBA" id="ARBA00022670"/>
    </source>
</evidence>
<comment type="similarity">
    <text evidence="1">Belongs to the peptidase C48 family.</text>
</comment>
<dbReference type="Proteomes" id="UP000604825">
    <property type="component" value="Unassembled WGS sequence"/>
</dbReference>
<feature type="domain" description="Ubiquitin-like protease family profile" evidence="6">
    <location>
        <begin position="1027"/>
        <end position="1153"/>
    </location>
</feature>
<evidence type="ECO:0000313" key="7">
    <source>
        <dbReference type="EMBL" id="CAD6337374.1"/>
    </source>
</evidence>
<dbReference type="Gene3D" id="3.40.395.10">
    <property type="entry name" value="Adenoviral Proteinase, Chain A"/>
    <property type="match status" value="1"/>
</dbReference>
<dbReference type="InterPro" id="IPR038765">
    <property type="entry name" value="Papain-like_cys_pep_sf"/>
</dbReference>
<dbReference type="AlphaFoldDB" id="A0A811S8X0"/>